<dbReference type="PANTHER" id="PTHR10388">
    <property type="entry name" value="EUKARYOTIC TRANSLATION INITIATION FACTOR SUI1"/>
    <property type="match status" value="1"/>
</dbReference>
<dbReference type="PROSITE" id="PS51499">
    <property type="entry name" value="APO"/>
    <property type="match status" value="2"/>
</dbReference>
<feature type="domain" description="APO" evidence="1">
    <location>
        <begin position="198"/>
        <end position="284"/>
    </location>
</feature>
<dbReference type="GO" id="GO:0003723">
    <property type="term" value="F:RNA binding"/>
    <property type="evidence" value="ECO:0007669"/>
    <property type="project" value="InterPro"/>
</dbReference>
<gene>
    <name evidence="2" type="primary">APO3</name>
    <name evidence="2" type="ORF">CR513_59049</name>
</gene>
<dbReference type="Proteomes" id="UP000257109">
    <property type="component" value="Unassembled WGS sequence"/>
</dbReference>
<sequence>MDQKNKPKLGYGLITSRLLPSQWTPVSLAETEGSRKRRRGLAPFRTPFPGTVARSCEPPSFQLSYRLKPTLSFASETWPAAAASVDNGFPYSDVPKPRRRNSERKAYVTPMKVLIERAKAERKVRKAQPCRVLEEPPENGLLVPELVEVARRVYQARGSLLFGLSRLARVIPILRCRANPTIALACTCWIYIERWFHLIRLCNEVHISYVGHEIRTCTGPESFPRNAMHVWTRGDVRDVVLFRKCFHLYDRVGKPRVGHDERLSVPRIPAIVELCIQAGLDLEKYPTKRRTKPVYCIEGRIADFESVVKEDEIERKCSFGNDKPFVNSSSMLTQPVEKIQNLLENNITHLDQLNDEERNKLRDLSKHTLDSWVEMTSGAKKIMEKYAVNTCGYCPEVQVGPKGHKLRMCKASKHQSRNGLHAWQEATIDDLVAPNYVWHVEDLNGPALNNNLKRYYGKAPAVVELCVHAGAPVPDQYRSMMRLDVVSPDRDEVDLVA</sequence>
<feature type="domain" description="APO" evidence="1">
    <location>
        <begin position="390"/>
        <end position="475"/>
    </location>
</feature>
<dbReference type="STRING" id="157652.A0A371E995"/>
<dbReference type="AlphaFoldDB" id="A0A371E995"/>
<dbReference type="Pfam" id="PF05634">
    <property type="entry name" value="APO_RNA-bind"/>
    <property type="match status" value="3"/>
</dbReference>
<proteinExistence type="predicted"/>
<reference evidence="2" key="1">
    <citation type="submission" date="2018-05" db="EMBL/GenBank/DDBJ databases">
        <title>Draft genome of Mucuna pruriens seed.</title>
        <authorList>
            <person name="Nnadi N.E."/>
            <person name="Vos R."/>
            <person name="Hasami M.H."/>
            <person name="Devisetty U.K."/>
            <person name="Aguiy J.C."/>
        </authorList>
    </citation>
    <scope>NUCLEOTIDE SEQUENCE [LARGE SCALE GENOMIC DNA]</scope>
    <source>
        <strain evidence="2">JCA_2017</strain>
    </source>
</reference>
<name>A0A371E995_MUCPR</name>
<keyword evidence="3" id="KW-1185">Reference proteome</keyword>
<organism evidence="2 3">
    <name type="scientific">Mucuna pruriens</name>
    <name type="common">Velvet bean</name>
    <name type="synonym">Dolichos pruriens</name>
    <dbReference type="NCBI Taxonomy" id="157652"/>
    <lineage>
        <taxon>Eukaryota</taxon>
        <taxon>Viridiplantae</taxon>
        <taxon>Streptophyta</taxon>
        <taxon>Embryophyta</taxon>
        <taxon>Tracheophyta</taxon>
        <taxon>Spermatophyta</taxon>
        <taxon>Magnoliopsida</taxon>
        <taxon>eudicotyledons</taxon>
        <taxon>Gunneridae</taxon>
        <taxon>Pentapetalae</taxon>
        <taxon>rosids</taxon>
        <taxon>fabids</taxon>
        <taxon>Fabales</taxon>
        <taxon>Fabaceae</taxon>
        <taxon>Papilionoideae</taxon>
        <taxon>50 kb inversion clade</taxon>
        <taxon>NPAAA clade</taxon>
        <taxon>indigoferoid/millettioid clade</taxon>
        <taxon>Phaseoleae</taxon>
        <taxon>Mucuna</taxon>
    </lineage>
</organism>
<dbReference type="EMBL" id="QJKJ01015387">
    <property type="protein sequence ID" value="RDX62606.1"/>
    <property type="molecule type" value="Genomic_DNA"/>
</dbReference>
<evidence type="ECO:0000313" key="2">
    <source>
        <dbReference type="EMBL" id="RDX62606.1"/>
    </source>
</evidence>
<feature type="non-terminal residue" evidence="2">
    <location>
        <position position="1"/>
    </location>
</feature>
<evidence type="ECO:0000313" key="3">
    <source>
        <dbReference type="Proteomes" id="UP000257109"/>
    </source>
</evidence>
<comment type="caution">
    <text evidence="2">The sequence shown here is derived from an EMBL/GenBank/DDBJ whole genome shotgun (WGS) entry which is preliminary data.</text>
</comment>
<protein>
    <submittedName>
        <fullName evidence="2">APO protein 3, mitochondrial</fullName>
    </submittedName>
</protein>
<dbReference type="OrthoDB" id="1926485at2759"/>
<evidence type="ECO:0000259" key="1">
    <source>
        <dbReference type="PROSITE" id="PS51499"/>
    </source>
</evidence>
<accession>A0A371E995</accession>
<dbReference type="InterPro" id="IPR023342">
    <property type="entry name" value="APO_dom"/>
</dbReference>